<dbReference type="EMBL" id="RQZA01000001">
    <property type="protein sequence ID" value="RRD32571.1"/>
    <property type="molecule type" value="Genomic_DNA"/>
</dbReference>
<proteinExistence type="predicted"/>
<dbReference type="PANTHER" id="PTHR43434:SF20">
    <property type="entry name" value="5'-NUCLEOTIDASE"/>
    <property type="match status" value="1"/>
</dbReference>
<dbReference type="FunFam" id="3.40.50.1000:FF:000022">
    <property type="entry name" value="Phosphoglycolate phosphatase"/>
    <property type="match status" value="1"/>
</dbReference>
<accession>A0A3P1VEF1</accession>
<gene>
    <name evidence="1" type="ORF">EII38_02205</name>
</gene>
<dbReference type="InterPro" id="IPR050155">
    <property type="entry name" value="HAD-like_hydrolase_sf"/>
</dbReference>
<dbReference type="InterPro" id="IPR023214">
    <property type="entry name" value="HAD_sf"/>
</dbReference>
<reference evidence="1 2" key="1">
    <citation type="submission" date="2018-11" db="EMBL/GenBank/DDBJ databases">
        <title>Genomes From Bacteria Associated with the Canine Oral Cavity: a Test Case for Automated Genome-Based Taxonomic Assignment.</title>
        <authorList>
            <person name="Coil D.A."/>
            <person name="Jospin G."/>
            <person name="Darling A.E."/>
            <person name="Wallis C."/>
            <person name="Davis I.J."/>
            <person name="Harris S."/>
            <person name="Eisen J.A."/>
            <person name="Holcombe L.J."/>
            <person name="O'Flynn C."/>
        </authorList>
    </citation>
    <scope>NUCLEOTIDE SEQUENCE [LARGE SCALE GENOMIC DNA]</scope>
    <source>
        <strain evidence="1 2">OH4621_COT-116</strain>
    </source>
</reference>
<dbReference type="AlphaFoldDB" id="A0A3P1VEF1"/>
<organism evidence="1 2">
    <name type="scientific">Streptococcus minor</name>
    <dbReference type="NCBI Taxonomy" id="229549"/>
    <lineage>
        <taxon>Bacteria</taxon>
        <taxon>Bacillati</taxon>
        <taxon>Bacillota</taxon>
        <taxon>Bacilli</taxon>
        <taxon>Lactobacillales</taxon>
        <taxon>Streptococcaceae</taxon>
        <taxon>Streptococcus</taxon>
    </lineage>
</organism>
<dbReference type="Gene3D" id="1.10.150.240">
    <property type="entry name" value="Putative phosphatase, domain 2"/>
    <property type="match status" value="1"/>
</dbReference>
<keyword evidence="1" id="KW-0378">Hydrolase</keyword>
<dbReference type="GO" id="GO:0004713">
    <property type="term" value="F:protein tyrosine kinase activity"/>
    <property type="evidence" value="ECO:0007669"/>
    <property type="project" value="TreeGrafter"/>
</dbReference>
<dbReference type="GO" id="GO:0016787">
    <property type="term" value="F:hydrolase activity"/>
    <property type="evidence" value="ECO:0007669"/>
    <property type="project" value="UniProtKB-KW"/>
</dbReference>
<dbReference type="SFLD" id="SFLDG01135">
    <property type="entry name" value="C1.5.6:_HAD__Beta-PGM__Phospha"/>
    <property type="match status" value="1"/>
</dbReference>
<dbReference type="InterPro" id="IPR041492">
    <property type="entry name" value="HAD_2"/>
</dbReference>
<dbReference type="Gene3D" id="3.40.50.1000">
    <property type="entry name" value="HAD superfamily/HAD-like"/>
    <property type="match status" value="1"/>
</dbReference>
<dbReference type="RefSeq" id="WP_124775663.1">
    <property type="nucleotide sequence ID" value="NZ_RQZA01000001.1"/>
</dbReference>
<dbReference type="Proteomes" id="UP000281771">
    <property type="component" value="Unassembled WGS sequence"/>
</dbReference>
<comment type="caution">
    <text evidence="1">The sequence shown here is derived from an EMBL/GenBank/DDBJ whole genome shotgun (WGS) entry which is preliminary data.</text>
</comment>
<dbReference type="InterPro" id="IPR036412">
    <property type="entry name" value="HAD-like_sf"/>
</dbReference>
<dbReference type="InterPro" id="IPR023198">
    <property type="entry name" value="PGP-like_dom2"/>
</dbReference>
<dbReference type="PANTHER" id="PTHR43434">
    <property type="entry name" value="PHOSPHOGLYCOLATE PHOSPHATASE"/>
    <property type="match status" value="1"/>
</dbReference>
<evidence type="ECO:0000313" key="2">
    <source>
        <dbReference type="Proteomes" id="UP000281771"/>
    </source>
</evidence>
<dbReference type="SUPFAM" id="SSF56784">
    <property type="entry name" value="HAD-like"/>
    <property type="match status" value="1"/>
</dbReference>
<protein>
    <submittedName>
        <fullName evidence="1">HAD family hydrolase</fullName>
    </submittedName>
</protein>
<evidence type="ECO:0000313" key="1">
    <source>
        <dbReference type="EMBL" id="RRD32571.1"/>
    </source>
</evidence>
<dbReference type="GO" id="GO:0005829">
    <property type="term" value="C:cytosol"/>
    <property type="evidence" value="ECO:0007669"/>
    <property type="project" value="TreeGrafter"/>
</dbReference>
<dbReference type="InterPro" id="IPR006439">
    <property type="entry name" value="HAD-SF_hydro_IA"/>
</dbReference>
<dbReference type="SFLD" id="SFLDS00003">
    <property type="entry name" value="Haloacid_Dehalogenase"/>
    <property type="match status" value="1"/>
</dbReference>
<dbReference type="CDD" id="cd04302">
    <property type="entry name" value="HAD_5NT"/>
    <property type="match status" value="1"/>
</dbReference>
<sequence>MYQTILFDLDGTLTDSSLGITNSVAYALEKMGFTVSDKQELLPFIGPPLSESFQRYYHLSEKESQQAIVFYREYFTEKGIFENSLYPDVEEILKQLKLDGKQILLATSKPEPFARIILDYFYLTEYFDEIVGATMDGTLSAKGDVIAHALKRASITNPATCLMIGDRKHDILGAKSNQMDSVGVLYGFGSREELSRAGATFIIDGLSDLLTLKKD</sequence>
<dbReference type="SFLD" id="SFLDG01129">
    <property type="entry name" value="C1.5:_HAD__Beta-PGM__Phosphata"/>
    <property type="match status" value="1"/>
</dbReference>
<keyword evidence="2" id="KW-1185">Reference proteome</keyword>
<name>A0A3P1VEF1_9STRE</name>
<dbReference type="NCBIfam" id="TIGR01549">
    <property type="entry name" value="HAD-SF-IA-v1"/>
    <property type="match status" value="1"/>
</dbReference>
<dbReference type="Pfam" id="PF13419">
    <property type="entry name" value="HAD_2"/>
    <property type="match status" value="1"/>
</dbReference>